<comment type="caution">
    <text evidence="4">The sequence shown here is derived from an EMBL/GenBank/DDBJ whole genome shotgun (WGS) entry which is preliminary data.</text>
</comment>
<feature type="transmembrane region" description="Helical" evidence="2">
    <location>
        <begin position="102"/>
        <end position="124"/>
    </location>
</feature>
<dbReference type="EMBL" id="VIGC01000007">
    <property type="protein sequence ID" value="TQE96650.1"/>
    <property type="molecule type" value="Genomic_DNA"/>
</dbReference>
<dbReference type="InParanoid" id="A0A540VIS4"/>
<keyword evidence="5" id="KW-1185">Reference proteome</keyword>
<dbReference type="Pfam" id="PF12773">
    <property type="entry name" value="DZR"/>
    <property type="match status" value="1"/>
</dbReference>
<evidence type="ECO:0000259" key="3">
    <source>
        <dbReference type="PROSITE" id="PS51782"/>
    </source>
</evidence>
<dbReference type="Pfam" id="PF01476">
    <property type="entry name" value="LysM"/>
    <property type="match status" value="2"/>
</dbReference>
<protein>
    <submittedName>
        <fullName evidence="4">LysM peptidoglycan-binding domain-containing protein</fullName>
    </submittedName>
</protein>
<dbReference type="Gene3D" id="3.10.350.10">
    <property type="entry name" value="LysM domain"/>
    <property type="match status" value="2"/>
</dbReference>
<dbReference type="SUPFAM" id="SSF54106">
    <property type="entry name" value="LysM domain"/>
    <property type="match status" value="2"/>
</dbReference>
<dbReference type="SUPFAM" id="SSF161187">
    <property type="entry name" value="YfgJ-like"/>
    <property type="match status" value="1"/>
</dbReference>
<keyword evidence="2" id="KW-1133">Transmembrane helix</keyword>
<dbReference type="SMART" id="SM00257">
    <property type="entry name" value="LysM"/>
    <property type="match status" value="2"/>
</dbReference>
<gene>
    <name evidence="4" type="ORF">FKZ61_07095</name>
</gene>
<feature type="compositionally biased region" description="Low complexity" evidence="1">
    <location>
        <begin position="320"/>
        <end position="331"/>
    </location>
</feature>
<keyword evidence="2" id="KW-0812">Transmembrane</keyword>
<feature type="region of interest" description="Disordered" evidence="1">
    <location>
        <begin position="1"/>
        <end position="28"/>
    </location>
</feature>
<accession>A0A540VIS4</accession>
<dbReference type="InterPro" id="IPR025874">
    <property type="entry name" value="DZR"/>
</dbReference>
<sequence>MANHPQLDPSRSAKLAGDGEATPAGGGARLPSFSGGRVVGVVDCPHCGASVNAGASVCPECGEPLQTQPKRIRCRRCGGRASSLLVLCPHCGRELHPAPSRLLTLGAPALLVGLFFLVMVGTWGQGNPVQWVQTSLTDGVDWLETFGAQMEPSVVIEMTPIVQPQETVVTAVARADGEVPPSPTMAEVAAQNQPVAALQAPAGETEATPTPLPAVAAPTIDVSPTAAPPTAEPPTAVPTASPTPQPTATPTPTGTPTSTATRAPTATPTAQPTTPSAAASTGGLVILPTATPTPQAPAAAAVQAASVATAPPLPTPTPIPATATSTPTATPALPRTYRVQAGDTLVGIAARLGVTVEALMRANNIASSDVYRIQPGQELVIPGSGADTPTATPALPRTYRVQAGDTLVGIAARLGVTVEALMRANNIASSDVYRIQPGQELVIPGGGADTPTATPQPPTATPTTRPPATPAPTATQVAYRLDPPLLRSPEDGTPVSCGAQDSLVWIGVPFIQPTDRYLLHLGFVSGYTADGQEVVTWVLEQPRPYNLTSWEMDEALCGLAPQQYGRQWRWWVEVVAEEGSGYRPVSPPSEVWGFSWQ</sequence>
<feature type="compositionally biased region" description="Low complexity" evidence="1">
    <location>
        <begin position="250"/>
        <end position="280"/>
    </location>
</feature>
<evidence type="ECO:0000256" key="1">
    <source>
        <dbReference type="SAM" id="MobiDB-lite"/>
    </source>
</evidence>
<evidence type="ECO:0000313" key="4">
    <source>
        <dbReference type="EMBL" id="TQE96650.1"/>
    </source>
</evidence>
<dbReference type="OrthoDB" id="165883at2"/>
<reference evidence="4 5" key="1">
    <citation type="submission" date="2019-06" db="EMBL/GenBank/DDBJ databases">
        <title>Genome sequence of Litorilinea aerophila BAA-2444.</title>
        <authorList>
            <person name="Maclea K.S."/>
            <person name="Maurais E.G."/>
            <person name="Iannazzi L.C."/>
        </authorList>
    </citation>
    <scope>NUCLEOTIDE SEQUENCE [LARGE SCALE GENOMIC DNA]</scope>
    <source>
        <strain evidence="4 5">ATCC BAA-2444</strain>
    </source>
</reference>
<keyword evidence="2" id="KW-0472">Membrane</keyword>
<feature type="region of interest" description="Disordered" evidence="1">
    <location>
        <begin position="445"/>
        <end position="471"/>
    </location>
</feature>
<feature type="region of interest" description="Disordered" evidence="1">
    <location>
        <begin position="200"/>
        <end position="280"/>
    </location>
</feature>
<dbReference type="PANTHER" id="PTHR33734:SF22">
    <property type="entry name" value="MEMBRANE-BOUND LYTIC MUREIN TRANSGLYCOSYLASE D"/>
    <property type="match status" value="1"/>
</dbReference>
<dbReference type="InterPro" id="IPR018392">
    <property type="entry name" value="LysM"/>
</dbReference>
<dbReference type="GO" id="GO:0008932">
    <property type="term" value="F:lytic endotransglycosylase activity"/>
    <property type="evidence" value="ECO:0007669"/>
    <property type="project" value="TreeGrafter"/>
</dbReference>
<dbReference type="Proteomes" id="UP000317371">
    <property type="component" value="Unassembled WGS sequence"/>
</dbReference>
<feature type="region of interest" description="Disordered" evidence="1">
    <location>
        <begin position="311"/>
        <end position="331"/>
    </location>
</feature>
<name>A0A540VIS4_9CHLR</name>
<organism evidence="4 5">
    <name type="scientific">Litorilinea aerophila</name>
    <dbReference type="NCBI Taxonomy" id="1204385"/>
    <lineage>
        <taxon>Bacteria</taxon>
        <taxon>Bacillati</taxon>
        <taxon>Chloroflexota</taxon>
        <taxon>Caldilineae</taxon>
        <taxon>Caldilineales</taxon>
        <taxon>Caldilineaceae</taxon>
        <taxon>Litorilinea</taxon>
    </lineage>
</organism>
<dbReference type="PROSITE" id="PS51782">
    <property type="entry name" value="LYSM"/>
    <property type="match status" value="2"/>
</dbReference>
<feature type="compositionally biased region" description="Low complexity" evidence="1">
    <location>
        <begin position="200"/>
        <end position="225"/>
    </location>
</feature>
<evidence type="ECO:0000313" key="5">
    <source>
        <dbReference type="Proteomes" id="UP000317371"/>
    </source>
</evidence>
<feature type="compositionally biased region" description="Pro residues" evidence="1">
    <location>
        <begin position="226"/>
        <end position="249"/>
    </location>
</feature>
<dbReference type="AlphaFoldDB" id="A0A540VIS4"/>
<dbReference type="InterPro" id="IPR036779">
    <property type="entry name" value="LysM_dom_sf"/>
</dbReference>
<dbReference type="PRINTS" id="PR01217">
    <property type="entry name" value="PRICHEXTENSN"/>
</dbReference>
<feature type="compositionally biased region" description="Pro residues" evidence="1">
    <location>
        <begin position="454"/>
        <end position="470"/>
    </location>
</feature>
<dbReference type="RefSeq" id="WP_141609392.1">
    <property type="nucleotide sequence ID" value="NZ_VIGC02000007.1"/>
</dbReference>
<dbReference type="CDD" id="cd00118">
    <property type="entry name" value="LysM"/>
    <property type="match status" value="2"/>
</dbReference>
<evidence type="ECO:0000256" key="2">
    <source>
        <dbReference type="SAM" id="Phobius"/>
    </source>
</evidence>
<dbReference type="PANTHER" id="PTHR33734">
    <property type="entry name" value="LYSM DOMAIN-CONTAINING GPI-ANCHORED PROTEIN 2"/>
    <property type="match status" value="1"/>
</dbReference>
<proteinExistence type="predicted"/>
<feature type="domain" description="LysM" evidence="3">
    <location>
        <begin position="397"/>
        <end position="443"/>
    </location>
</feature>
<feature type="domain" description="LysM" evidence="3">
    <location>
        <begin position="335"/>
        <end position="381"/>
    </location>
</feature>